<sequence>MAMTEANMDCLQWVERHLQETLRCNIAEELTNQHYFLINEFLMGEDAQYRVLFAYYAEPTVTASRQRRDAERRRTTFIGNGSKAASPASRRQAKGSVTGLNCSRHASDDEDHAEGATSSSYEAFARADGSEASSENDLGTAGGPQPAKLQLVAGLPELALRGTQPGVITDVLYFVRLDAEKALLRETLENYVMWGTFRGNYLLDSFLRTVRQMILPTFLHNQWPTSIKKDVQTALHRFMATVVEDVNSLKGRTVLYVPHDLPFSDKGEAHTDHELVQRYEATVIHWTRQIKAVVSQRDTANTDDEDHAGPLEEIQYWRARARDLGNIRWQLNRDDVAAVVKVLKDAKSFYYLEPFLGLRTDIERGTEEAYDNLRYLCTLIEPCERLAKAELRDIPRLVQDVLKNVQLILIFSKFYKKENITRLLRMVSSEIIGRCSSRINVRAIFAGDVAESMKALEESMIAGEAWLTECRRMLAATQRRFRVEKGEKLELDESFLNEMDGFVRHRCQNLREICLSQLQFGFTATAGSEASGDGPIVASIMRSSNPALSHQRLSRRTKVSGLGRGQIPAGFPLSVPELDGVIRPPSELFEGKLPIFRGNKGPELESQLMDIQRAFKAKMEVLRHFTYNVLDVKATQWVDDYRALKTDIDNLAVMMRQIITAAFDAVASVSMGAEVIEAFTLISKSEELLLQLDRNTDRVFRLFTQHIKSVRADVQRYFGRVPPLFYRHPPLAGQAAWATNRLSFITCQYEALRRCYALPSSPEKDEAVQLYEGLERTLREMARKEYIEWTSKVPVKPAELLEDFLLAQRPGTGTDLEHPPLYDVNFPTNLLLLFAEAHSWQRMGEVVPPEVAEMCTREERLRLYRENVSMAVRLHNASMRSLSSAELRLFSLRIEAMDAKYLPGLNKLCWNSQGIVEYFVRECRVQADRVQTIVDDFKFCGTFIDYHCGLIADTPAVLVEKRSSTLRTRSWKSRGPTALL</sequence>
<evidence type="ECO:0000313" key="3">
    <source>
        <dbReference type="EMBL" id="KAG5478744.1"/>
    </source>
</evidence>
<keyword evidence="4" id="KW-1185">Reference proteome</keyword>
<dbReference type="GO" id="GO:0051959">
    <property type="term" value="F:dynein light intermediate chain binding"/>
    <property type="evidence" value="ECO:0007669"/>
    <property type="project" value="InterPro"/>
</dbReference>
<name>A0A836KK68_9TRYP</name>
<feature type="domain" description="Dynein heavy chain tail" evidence="2">
    <location>
        <begin position="276"/>
        <end position="918"/>
    </location>
</feature>
<dbReference type="InterPro" id="IPR013594">
    <property type="entry name" value="Dynein_heavy_tail"/>
</dbReference>
<dbReference type="GO" id="GO:0007018">
    <property type="term" value="P:microtubule-based movement"/>
    <property type="evidence" value="ECO:0007669"/>
    <property type="project" value="InterPro"/>
</dbReference>
<dbReference type="GO" id="GO:0005858">
    <property type="term" value="C:axonemal dynein complex"/>
    <property type="evidence" value="ECO:0007669"/>
    <property type="project" value="TreeGrafter"/>
</dbReference>
<dbReference type="EMBL" id="JAFEUZ010000023">
    <property type="protein sequence ID" value="KAG5478744.1"/>
    <property type="molecule type" value="Genomic_DNA"/>
</dbReference>
<dbReference type="AlphaFoldDB" id="A0A836KK68"/>
<organism evidence="3 4">
    <name type="scientific">Leishmania martiniquensis</name>
    <dbReference type="NCBI Taxonomy" id="1580590"/>
    <lineage>
        <taxon>Eukaryota</taxon>
        <taxon>Discoba</taxon>
        <taxon>Euglenozoa</taxon>
        <taxon>Kinetoplastea</taxon>
        <taxon>Metakinetoplastina</taxon>
        <taxon>Trypanosomatida</taxon>
        <taxon>Trypanosomatidae</taxon>
        <taxon>Leishmaniinae</taxon>
        <taxon>Leishmania</taxon>
    </lineage>
</organism>
<reference evidence="4" key="2">
    <citation type="journal article" date="2021" name="Sci. Data">
        <title>Chromosome-scale genome sequencing, assembly and annotation of six genomes from subfamily Leishmaniinae.</title>
        <authorList>
            <person name="Almutairi H."/>
            <person name="Urbaniak M.D."/>
            <person name="Bates M.D."/>
            <person name="Jariyapan N."/>
            <person name="Kwakye-Nuako G."/>
            <person name="Thomaz Soccol V."/>
            <person name="Al-Salem W.S."/>
            <person name="Dillon R.J."/>
            <person name="Bates P.A."/>
            <person name="Gatherer D."/>
        </authorList>
    </citation>
    <scope>NUCLEOTIDE SEQUENCE [LARGE SCALE GENOMIC DNA]</scope>
</reference>
<proteinExistence type="predicted"/>
<dbReference type="RefSeq" id="XP_067178685.1">
    <property type="nucleotide sequence ID" value="XM_067323580.1"/>
</dbReference>
<evidence type="ECO:0000313" key="4">
    <source>
        <dbReference type="Proteomes" id="UP000673552"/>
    </source>
</evidence>
<evidence type="ECO:0000256" key="1">
    <source>
        <dbReference type="SAM" id="MobiDB-lite"/>
    </source>
</evidence>
<dbReference type="PANTHER" id="PTHR46532">
    <property type="entry name" value="MALE FERTILITY FACTOR KL5"/>
    <property type="match status" value="1"/>
</dbReference>
<dbReference type="GO" id="GO:0045505">
    <property type="term" value="F:dynein intermediate chain binding"/>
    <property type="evidence" value="ECO:0007669"/>
    <property type="project" value="InterPro"/>
</dbReference>
<dbReference type="Pfam" id="PF08385">
    <property type="entry name" value="DHC_N1"/>
    <property type="match status" value="1"/>
</dbReference>
<dbReference type="InterPro" id="IPR026983">
    <property type="entry name" value="DHC"/>
</dbReference>
<comment type="caution">
    <text evidence="3">The sequence shown here is derived from an EMBL/GenBank/DDBJ whole genome shotgun (WGS) entry which is preliminary data.</text>
</comment>
<protein>
    <recommendedName>
        <fullName evidence="2">Dynein heavy chain tail domain-containing protein</fullName>
    </recommendedName>
</protein>
<feature type="region of interest" description="Disordered" evidence="1">
    <location>
        <begin position="63"/>
        <end position="118"/>
    </location>
</feature>
<dbReference type="GeneID" id="92516092"/>
<gene>
    <name evidence="3" type="ORF">LSCM1_06148</name>
</gene>
<reference evidence="4" key="1">
    <citation type="journal article" date="2021" name="Microbiol. Resour. Announc.">
        <title>LGAAP: Leishmaniinae Genome Assembly and Annotation Pipeline.</title>
        <authorList>
            <person name="Almutairi H."/>
            <person name="Urbaniak M.D."/>
            <person name="Bates M.D."/>
            <person name="Jariyapan N."/>
            <person name="Kwakye-Nuako G."/>
            <person name="Thomaz-Soccol V."/>
            <person name="Al-Salem W.S."/>
            <person name="Dillon R.J."/>
            <person name="Bates P.A."/>
            <person name="Gatherer D."/>
        </authorList>
    </citation>
    <scope>NUCLEOTIDE SEQUENCE [LARGE SCALE GENOMIC DNA]</scope>
</reference>
<dbReference type="KEGG" id="lmat:92516092"/>
<dbReference type="OrthoDB" id="447173at2759"/>
<accession>A0A836KK68</accession>
<evidence type="ECO:0000259" key="2">
    <source>
        <dbReference type="Pfam" id="PF08385"/>
    </source>
</evidence>
<dbReference type="PANTHER" id="PTHR46532:SF11">
    <property type="entry name" value="DYNEIN AXONEMAL HEAVY CHAIN 12"/>
    <property type="match status" value="1"/>
</dbReference>
<dbReference type="Proteomes" id="UP000673552">
    <property type="component" value="Unassembled WGS sequence"/>
</dbReference>